<sequence>MTSFEYHAAGLSIPNSSLMHRRFNMTITPQSNIHVTIRQISEWRNIPNTSIQSKPLMIYHGAFNATSAELEAHLEEVAEVIPQWVYTMYSQTHFHSTTHEVLGVVSGSARLCFGGEDNPERFEPSVQRGDLIIVPAGVGHRLLEDLHGNQEEFQMVGAYPPGKQWDMCYGKPNEKAKVQSINNVAWFQRDPLYGVDGPALHV</sequence>
<protein>
    <recommendedName>
        <fullName evidence="1">Cupin type-1 domain-containing protein</fullName>
    </recommendedName>
</protein>
<dbReference type="RefSeq" id="XP_022491698.1">
    <property type="nucleotide sequence ID" value="XM_022628474.1"/>
</dbReference>
<accession>A0A1F5LTB4</accession>
<dbReference type="InterPro" id="IPR006045">
    <property type="entry name" value="Cupin_1"/>
</dbReference>
<dbReference type="InterPro" id="IPR014710">
    <property type="entry name" value="RmlC-like_jellyroll"/>
</dbReference>
<dbReference type="STRING" id="1835702.A0A1F5LTB4"/>
<dbReference type="EMBL" id="LXJU01000003">
    <property type="protein sequence ID" value="OGE56270.1"/>
    <property type="molecule type" value="Genomic_DNA"/>
</dbReference>
<evidence type="ECO:0000259" key="1">
    <source>
        <dbReference type="Pfam" id="PF00190"/>
    </source>
</evidence>
<feature type="domain" description="Cupin type-1" evidence="1">
    <location>
        <begin position="92"/>
        <end position="140"/>
    </location>
</feature>
<evidence type="ECO:0000313" key="2">
    <source>
        <dbReference type="EMBL" id="OGE56270.1"/>
    </source>
</evidence>
<organism evidence="2 3">
    <name type="scientific">Penicillium arizonense</name>
    <dbReference type="NCBI Taxonomy" id="1835702"/>
    <lineage>
        <taxon>Eukaryota</taxon>
        <taxon>Fungi</taxon>
        <taxon>Dikarya</taxon>
        <taxon>Ascomycota</taxon>
        <taxon>Pezizomycotina</taxon>
        <taxon>Eurotiomycetes</taxon>
        <taxon>Eurotiomycetidae</taxon>
        <taxon>Eurotiales</taxon>
        <taxon>Aspergillaceae</taxon>
        <taxon>Penicillium</taxon>
    </lineage>
</organism>
<keyword evidence="3" id="KW-1185">Reference proteome</keyword>
<dbReference type="AlphaFoldDB" id="A0A1F5LTB4"/>
<dbReference type="Gene3D" id="2.60.120.10">
    <property type="entry name" value="Jelly Rolls"/>
    <property type="match status" value="1"/>
</dbReference>
<evidence type="ECO:0000313" key="3">
    <source>
        <dbReference type="Proteomes" id="UP000177622"/>
    </source>
</evidence>
<dbReference type="GeneID" id="34573208"/>
<dbReference type="InterPro" id="IPR047121">
    <property type="entry name" value="YjiB-like"/>
</dbReference>
<dbReference type="SUPFAM" id="SSF51182">
    <property type="entry name" value="RmlC-like cupins"/>
    <property type="match status" value="1"/>
</dbReference>
<gene>
    <name evidence="2" type="ORF">PENARI_c003G06826</name>
</gene>
<dbReference type="Pfam" id="PF00190">
    <property type="entry name" value="Cupin_1"/>
    <property type="match status" value="1"/>
</dbReference>
<comment type="caution">
    <text evidence="2">The sequence shown here is derived from an EMBL/GenBank/DDBJ whole genome shotgun (WGS) entry which is preliminary data.</text>
</comment>
<dbReference type="PANTHER" id="PTHR36448:SF3">
    <property type="entry name" value="CUPIN TYPE-2 DOMAIN-CONTAINING PROTEIN"/>
    <property type="match status" value="1"/>
</dbReference>
<dbReference type="CDD" id="cd02219">
    <property type="entry name" value="cupin_YjlB-like"/>
    <property type="match status" value="1"/>
</dbReference>
<proteinExistence type="predicted"/>
<dbReference type="InterPro" id="IPR014500">
    <property type="entry name" value="UCP019307_cupin"/>
</dbReference>
<dbReference type="OrthoDB" id="2589563at2759"/>
<dbReference type="PANTHER" id="PTHR36448">
    <property type="entry name" value="BLR7373 PROTEIN"/>
    <property type="match status" value="1"/>
</dbReference>
<name>A0A1F5LTB4_PENAI</name>
<dbReference type="PIRSF" id="PIRSF019307">
    <property type="entry name" value="UCP019307"/>
    <property type="match status" value="1"/>
</dbReference>
<dbReference type="InterPro" id="IPR011051">
    <property type="entry name" value="RmlC_Cupin_sf"/>
</dbReference>
<reference evidence="2 3" key="1">
    <citation type="journal article" date="2016" name="Sci. Rep.">
        <title>Penicillium arizonense, a new, genome sequenced fungal species, reveals a high chemical diversity in secreted metabolites.</title>
        <authorList>
            <person name="Grijseels S."/>
            <person name="Nielsen J.C."/>
            <person name="Randelovic M."/>
            <person name="Nielsen J."/>
            <person name="Nielsen K.F."/>
            <person name="Workman M."/>
            <person name="Frisvad J.C."/>
        </authorList>
    </citation>
    <scope>NUCLEOTIDE SEQUENCE [LARGE SCALE GENOMIC DNA]</scope>
    <source>
        <strain evidence="2 3">CBS 141311</strain>
    </source>
</reference>
<dbReference type="Proteomes" id="UP000177622">
    <property type="component" value="Unassembled WGS sequence"/>
</dbReference>